<organism evidence="8 9">
    <name type="scientific">Saprospira grandis (strain Lewin)</name>
    <dbReference type="NCBI Taxonomy" id="984262"/>
    <lineage>
        <taxon>Bacteria</taxon>
        <taxon>Pseudomonadati</taxon>
        <taxon>Bacteroidota</taxon>
        <taxon>Saprospiria</taxon>
        <taxon>Saprospirales</taxon>
        <taxon>Saprospiraceae</taxon>
        <taxon>Saprospira</taxon>
    </lineage>
</organism>
<keyword evidence="8" id="KW-0238">DNA-binding</keyword>
<dbReference type="SUPFAM" id="SSF53335">
    <property type="entry name" value="S-adenosyl-L-methionine-dependent methyltransferases"/>
    <property type="match status" value="1"/>
</dbReference>
<dbReference type="EC" id="2.1.1.223" evidence="6"/>
<keyword evidence="1 6" id="KW-0963">Cytoplasm</keyword>
<dbReference type="InterPro" id="IPR002052">
    <property type="entry name" value="DNA_methylase_N6_adenine_CS"/>
</dbReference>
<keyword evidence="2 6" id="KW-0489">Methyltransferase</keyword>
<dbReference type="GO" id="GO:0003677">
    <property type="term" value="F:DNA binding"/>
    <property type="evidence" value="ECO:0007669"/>
    <property type="project" value="UniProtKB-KW"/>
</dbReference>
<dbReference type="AlphaFoldDB" id="H6L1S6"/>
<dbReference type="PANTHER" id="PTHR47739:SF1">
    <property type="entry name" value="TRNA1(VAL) (ADENINE(37)-N6)-METHYLTRANSFERASE"/>
    <property type="match status" value="1"/>
</dbReference>
<keyword evidence="9" id="KW-1185">Reference proteome</keyword>
<evidence type="ECO:0000313" key="9">
    <source>
        <dbReference type="Proteomes" id="UP000007519"/>
    </source>
</evidence>
<evidence type="ECO:0000256" key="2">
    <source>
        <dbReference type="ARBA" id="ARBA00022603"/>
    </source>
</evidence>
<dbReference type="InterPro" id="IPR007848">
    <property type="entry name" value="Small_mtfrase_dom"/>
</dbReference>
<protein>
    <recommendedName>
        <fullName evidence="6">tRNA1(Val) (adenine(37)-N6)-methyltransferase</fullName>
        <ecNumber evidence="6">2.1.1.223</ecNumber>
    </recommendedName>
    <alternativeName>
        <fullName evidence="6">tRNA m6A37 methyltransferase</fullName>
    </alternativeName>
</protein>
<dbReference type="InterPro" id="IPR050210">
    <property type="entry name" value="tRNA_Adenine-N(6)_MTase"/>
</dbReference>
<dbReference type="GO" id="GO:0005737">
    <property type="term" value="C:cytoplasm"/>
    <property type="evidence" value="ECO:0007669"/>
    <property type="project" value="UniProtKB-SubCell"/>
</dbReference>
<dbReference type="PANTHER" id="PTHR47739">
    <property type="entry name" value="TRNA1(VAL) (ADENINE(37)-N6)-METHYLTRANSFERASE"/>
    <property type="match status" value="1"/>
</dbReference>
<dbReference type="InterPro" id="IPR029063">
    <property type="entry name" value="SAM-dependent_MTases_sf"/>
</dbReference>
<comment type="similarity">
    <text evidence="6">Belongs to the methyltransferase superfamily. tRNA (adenine-N(6)-)-methyltransferase family.</text>
</comment>
<dbReference type="EMBL" id="CP002831">
    <property type="protein sequence ID" value="AFC26154.1"/>
    <property type="molecule type" value="Genomic_DNA"/>
</dbReference>
<dbReference type="GO" id="GO:0032259">
    <property type="term" value="P:methylation"/>
    <property type="evidence" value="ECO:0007669"/>
    <property type="project" value="UniProtKB-KW"/>
</dbReference>
<proteinExistence type="inferred from homology"/>
<keyword evidence="3 6" id="KW-0808">Transferase</keyword>
<dbReference type="Gene3D" id="3.40.50.150">
    <property type="entry name" value="Vaccinia Virus protein VP39"/>
    <property type="match status" value="1"/>
</dbReference>
<dbReference type="Proteomes" id="UP000007519">
    <property type="component" value="Chromosome"/>
</dbReference>
<evidence type="ECO:0000256" key="1">
    <source>
        <dbReference type="ARBA" id="ARBA00022490"/>
    </source>
</evidence>
<reference evidence="8 9" key="1">
    <citation type="journal article" date="2012" name="Stand. Genomic Sci.">
        <title>Complete genome sequencing and analysis of Saprospira grandis str. Lewin, a predatory marine bacterium.</title>
        <authorList>
            <person name="Saw J.H."/>
            <person name="Yuryev A."/>
            <person name="Kanbe M."/>
            <person name="Hou S."/>
            <person name="Young A.G."/>
            <person name="Aizawa S."/>
            <person name="Alam M."/>
        </authorList>
    </citation>
    <scope>NUCLEOTIDE SEQUENCE [LARGE SCALE GENOMIC DNA]</scope>
    <source>
        <strain evidence="8 9">Lewin</strain>
    </source>
</reference>
<dbReference type="OrthoDB" id="5383291at2"/>
<dbReference type="InterPro" id="IPR022882">
    <property type="entry name" value="tRNA_adenine-N6_MeTrfase"/>
</dbReference>
<comment type="subcellular location">
    <subcellularLocation>
        <location evidence="6">Cytoplasm</location>
    </subcellularLocation>
</comment>
<dbReference type="CDD" id="cd02440">
    <property type="entry name" value="AdoMet_MTases"/>
    <property type="match status" value="1"/>
</dbReference>
<sequence>MQDFQFKQFVVRQRLAAMKVGTDGTLLGAWAHCSGQRILDIGAGTGLLALMLAQRFAQAQIDAVEINLQAAEEAQKNFAASPWADRLSLYAQGLQSFSARAPYDLIVSNPPFYPEAQFSKALDQDRRQARSTLSLRFEELLEHSLALLAPAGQLAIILPTAQALYFHELAQEAGLFLHRRCDFISRLGKAPKRLLLQWGQAPIEKPQQQEIIMRQGPPDYAYADSYRQLLKDFLIIF</sequence>
<dbReference type="eggNOG" id="COG4123">
    <property type="taxonomic scope" value="Bacteria"/>
</dbReference>
<evidence type="ECO:0000259" key="7">
    <source>
        <dbReference type="Pfam" id="PF05175"/>
    </source>
</evidence>
<dbReference type="Pfam" id="PF05175">
    <property type="entry name" value="MTS"/>
    <property type="match status" value="1"/>
</dbReference>
<keyword evidence="5 6" id="KW-0819">tRNA processing</keyword>
<comment type="function">
    <text evidence="6">Specifically methylates the adenine in position 37 of tRNA(1)(Val) (anticodon cmo5UAC).</text>
</comment>
<gene>
    <name evidence="8" type="ordered locus">SGRA_3429</name>
</gene>
<dbReference type="GO" id="GO:0016430">
    <property type="term" value="F:tRNA (adenine-N6)-methyltransferase activity"/>
    <property type="evidence" value="ECO:0007669"/>
    <property type="project" value="UniProtKB-UniRule"/>
</dbReference>
<feature type="domain" description="Methyltransferase small" evidence="7">
    <location>
        <begin position="34"/>
        <end position="123"/>
    </location>
</feature>
<keyword evidence="4 6" id="KW-0949">S-adenosyl-L-methionine</keyword>
<dbReference type="KEGG" id="sgn:SGRA_3429"/>
<evidence type="ECO:0000256" key="3">
    <source>
        <dbReference type="ARBA" id="ARBA00022679"/>
    </source>
</evidence>
<evidence type="ECO:0000256" key="4">
    <source>
        <dbReference type="ARBA" id="ARBA00022691"/>
    </source>
</evidence>
<dbReference type="STRING" id="984262.SGRA_3429"/>
<comment type="catalytic activity">
    <reaction evidence="6">
        <text>adenosine(37) in tRNA1(Val) + S-adenosyl-L-methionine = N(6)-methyladenosine(37) in tRNA1(Val) + S-adenosyl-L-homocysteine + H(+)</text>
        <dbReference type="Rhea" id="RHEA:43160"/>
        <dbReference type="Rhea" id="RHEA-COMP:10369"/>
        <dbReference type="Rhea" id="RHEA-COMP:10370"/>
        <dbReference type="ChEBI" id="CHEBI:15378"/>
        <dbReference type="ChEBI" id="CHEBI:57856"/>
        <dbReference type="ChEBI" id="CHEBI:59789"/>
        <dbReference type="ChEBI" id="CHEBI:74411"/>
        <dbReference type="ChEBI" id="CHEBI:74449"/>
        <dbReference type="EC" id="2.1.1.223"/>
    </reaction>
</comment>
<evidence type="ECO:0000313" key="8">
    <source>
        <dbReference type="EMBL" id="AFC26154.1"/>
    </source>
</evidence>
<dbReference type="HAMAP" id="MF_01872">
    <property type="entry name" value="tRNA_methyltr_YfiC"/>
    <property type="match status" value="1"/>
</dbReference>
<dbReference type="PRINTS" id="PR00507">
    <property type="entry name" value="N12N6MTFRASE"/>
</dbReference>
<dbReference type="HOGENOM" id="CLU_061983_0_0_10"/>
<dbReference type="GO" id="GO:0008033">
    <property type="term" value="P:tRNA processing"/>
    <property type="evidence" value="ECO:0007669"/>
    <property type="project" value="UniProtKB-UniRule"/>
</dbReference>
<evidence type="ECO:0000256" key="6">
    <source>
        <dbReference type="HAMAP-Rule" id="MF_01872"/>
    </source>
</evidence>
<dbReference type="PROSITE" id="PS00092">
    <property type="entry name" value="N6_MTASE"/>
    <property type="match status" value="1"/>
</dbReference>
<dbReference type="RefSeq" id="WP_015693748.1">
    <property type="nucleotide sequence ID" value="NC_016940.1"/>
</dbReference>
<evidence type="ECO:0000256" key="5">
    <source>
        <dbReference type="ARBA" id="ARBA00022694"/>
    </source>
</evidence>
<accession>H6L1S6</accession>
<name>H6L1S6_SAPGL</name>